<organism evidence="14 15">
    <name type="scientific">Oceanotoga teriensis</name>
    <dbReference type="NCBI Taxonomy" id="515440"/>
    <lineage>
        <taxon>Bacteria</taxon>
        <taxon>Thermotogati</taxon>
        <taxon>Thermotogota</taxon>
        <taxon>Thermotogae</taxon>
        <taxon>Petrotogales</taxon>
        <taxon>Petrotogaceae</taxon>
        <taxon>Oceanotoga</taxon>
    </lineage>
</organism>
<evidence type="ECO:0000256" key="10">
    <source>
        <dbReference type="ARBA" id="ARBA00023264"/>
    </source>
</evidence>
<dbReference type="Gene3D" id="1.20.120.1760">
    <property type="match status" value="1"/>
</dbReference>
<evidence type="ECO:0000256" key="1">
    <source>
        <dbReference type="ARBA" id="ARBA00004141"/>
    </source>
</evidence>
<keyword evidence="5 13" id="KW-0812">Transmembrane</keyword>
<keyword evidence="9" id="KW-0594">Phospholipid biosynthesis</keyword>
<keyword evidence="8 13" id="KW-0472">Membrane</keyword>
<evidence type="ECO:0000256" key="3">
    <source>
        <dbReference type="ARBA" id="ARBA00022516"/>
    </source>
</evidence>
<dbReference type="Proteomes" id="UP000245921">
    <property type="component" value="Unassembled WGS sequence"/>
</dbReference>
<dbReference type="Pfam" id="PF01066">
    <property type="entry name" value="CDP-OH_P_transf"/>
    <property type="match status" value="1"/>
</dbReference>
<protein>
    <recommendedName>
        <fullName evidence="11">CDP-diacylglycerol--glycerol-3-phosphate 3-phosphatidyltransferase</fullName>
        <ecNumber evidence="11">2.7.8.5</ecNumber>
    </recommendedName>
</protein>
<evidence type="ECO:0000313" key="14">
    <source>
        <dbReference type="EMBL" id="PWJ95399.1"/>
    </source>
</evidence>
<dbReference type="InterPro" id="IPR048254">
    <property type="entry name" value="CDP_ALCOHOL_P_TRANSF_CS"/>
</dbReference>
<dbReference type="InterPro" id="IPR043130">
    <property type="entry name" value="CDP-OH_PTrfase_TM_dom"/>
</dbReference>
<dbReference type="GO" id="GO:0016020">
    <property type="term" value="C:membrane"/>
    <property type="evidence" value="ECO:0007669"/>
    <property type="project" value="UniProtKB-SubCell"/>
</dbReference>
<comment type="caution">
    <text evidence="14">The sequence shown here is derived from an EMBL/GenBank/DDBJ whole genome shotgun (WGS) entry which is preliminary data.</text>
</comment>
<evidence type="ECO:0000313" key="15">
    <source>
        <dbReference type="Proteomes" id="UP000245921"/>
    </source>
</evidence>
<accession>A0AA45HJ29</accession>
<dbReference type="PROSITE" id="PS00379">
    <property type="entry name" value="CDP_ALCOHOL_P_TRANSF"/>
    <property type="match status" value="1"/>
</dbReference>
<feature type="transmembrane region" description="Helical" evidence="13">
    <location>
        <begin position="6"/>
        <end position="22"/>
    </location>
</feature>
<reference evidence="14 15" key="1">
    <citation type="submission" date="2018-05" db="EMBL/GenBank/DDBJ databases">
        <title>Genomic Encyclopedia of Type Strains, Phase IV (KMG-IV): sequencing the most valuable type-strain genomes for metagenomic binning, comparative biology and taxonomic classification.</title>
        <authorList>
            <person name="Goeker M."/>
        </authorList>
    </citation>
    <scope>NUCLEOTIDE SEQUENCE [LARGE SCALE GENOMIC DNA]</scope>
    <source>
        <strain evidence="14 15">DSM 24906</strain>
    </source>
</reference>
<proteinExistence type="inferred from homology"/>
<dbReference type="PIRSF" id="PIRSF000847">
    <property type="entry name" value="Phos_ph_gly_syn"/>
    <property type="match status" value="1"/>
</dbReference>
<comment type="similarity">
    <text evidence="2 12">Belongs to the CDP-alcohol phosphatidyltransferase class-I family.</text>
</comment>
<dbReference type="NCBIfam" id="TIGR00560">
    <property type="entry name" value="pgsA"/>
    <property type="match status" value="1"/>
</dbReference>
<dbReference type="InterPro" id="IPR000462">
    <property type="entry name" value="CDP-OH_P_trans"/>
</dbReference>
<feature type="transmembrane region" description="Helical" evidence="13">
    <location>
        <begin position="70"/>
        <end position="95"/>
    </location>
</feature>
<evidence type="ECO:0000256" key="5">
    <source>
        <dbReference type="ARBA" id="ARBA00022692"/>
    </source>
</evidence>
<gene>
    <name evidence="14" type="ORF">C7380_10526</name>
</gene>
<feature type="transmembrane region" description="Helical" evidence="13">
    <location>
        <begin position="29"/>
        <end position="50"/>
    </location>
</feature>
<dbReference type="GO" id="GO:0046474">
    <property type="term" value="P:glycerophospholipid biosynthetic process"/>
    <property type="evidence" value="ECO:0007669"/>
    <property type="project" value="TreeGrafter"/>
</dbReference>
<comment type="subcellular location">
    <subcellularLocation>
        <location evidence="1">Membrane</location>
        <topology evidence="1">Multi-pass membrane protein</topology>
    </subcellularLocation>
</comment>
<evidence type="ECO:0000256" key="13">
    <source>
        <dbReference type="SAM" id="Phobius"/>
    </source>
</evidence>
<dbReference type="InterPro" id="IPR004570">
    <property type="entry name" value="Phosphatidylglycerol_P_synth"/>
</dbReference>
<dbReference type="PANTHER" id="PTHR14269">
    <property type="entry name" value="CDP-DIACYLGLYCEROL--GLYCEROL-3-PHOSPHATE 3-PHOSPHATIDYLTRANSFERASE-RELATED"/>
    <property type="match status" value="1"/>
</dbReference>
<dbReference type="AlphaFoldDB" id="A0AA45HJ29"/>
<dbReference type="GO" id="GO:0008444">
    <property type="term" value="F:CDP-diacylglycerol-glycerol-3-phosphate 3-phosphatidyltransferase activity"/>
    <property type="evidence" value="ECO:0007669"/>
    <property type="project" value="UniProtKB-UniRule"/>
</dbReference>
<evidence type="ECO:0000256" key="6">
    <source>
        <dbReference type="ARBA" id="ARBA00022989"/>
    </source>
</evidence>
<dbReference type="PANTHER" id="PTHR14269:SF62">
    <property type="entry name" value="CDP-DIACYLGLYCEROL--GLYCEROL-3-PHOSPHATE 3-PHOSPHATIDYLTRANSFERASE 1, CHLOROPLASTIC"/>
    <property type="match status" value="1"/>
</dbReference>
<name>A0AA45HJ29_9BACT</name>
<keyword evidence="10" id="KW-1208">Phospholipid metabolism</keyword>
<dbReference type="EC" id="2.7.8.5" evidence="11"/>
<evidence type="ECO:0000256" key="7">
    <source>
        <dbReference type="ARBA" id="ARBA00023098"/>
    </source>
</evidence>
<feature type="transmembrane region" description="Helical" evidence="13">
    <location>
        <begin position="124"/>
        <end position="140"/>
    </location>
</feature>
<keyword evidence="7" id="KW-0443">Lipid metabolism</keyword>
<evidence type="ECO:0000256" key="9">
    <source>
        <dbReference type="ARBA" id="ARBA00023209"/>
    </source>
</evidence>
<keyword evidence="6 13" id="KW-1133">Transmembrane helix</keyword>
<evidence type="ECO:0000256" key="4">
    <source>
        <dbReference type="ARBA" id="ARBA00022679"/>
    </source>
</evidence>
<keyword evidence="15" id="KW-1185">Reference proteome</keyword>
<evidence type="ECO:0000256" key="8">
    <source>
        <dbReference type="ARBA" id="ARBA00023136"/>
    </source>
</evidence>
<evidence type="ECO:0000256" key="11">
    <source>
        <dbReference type="NCBIfam" id="TIGR00560"/>
    </source>
</evidence>
<keyword evidence="4 12" id="KW-0808">Transferase</keyword>
<dbReference type="EMBL" id="QGGI01000005">
    <property type="protein sequence ID" value="PWJ95399.1"/>
    <property type="molecule type" value="Genomic_DNA"/>
</dbReference>
<evidence type="ECO:0000256" key="12">
    <source>
        <dbReference type="RuleBase" id="RU003750"/>
    </source>
</evidence>
<keyword evidence="3" id="KW-0444">Lipid biosynthesis</keyword>
<dbReference type="InterPro" id="IPR050324">
    <property type="entry name" value="CDP-alcohol_PTase-I"/>
</dbReference>
<dbReference type="RefSeq" id="WP_109604316.1">
    <property type="nucleotide sequence ID" value="NZ_JAMHJO010000003.1"/>
</dbReference>
<sequence>MNIPNWLSFSRILAVFPLYILTVMGENYFLPALIVFIIASFTDLLDGWIARKYNMVTDLGKFFDQIADKIMINAVLISLLTIGFVPGWFVAIIVVRDTFVSGLRMFLANKNIVVAADKFGKLKTFLQIVLIIAIYLNFSILLNNVLIYTTAFVSLFSGFNYLIKNKEGFKM</sequence>
<evidence type="ECO:0000256" key="2">
    <source>
        <dbReference type="ARBA" id="ARBA00010441"/>
    </source>
</evidence>